<feature type="domain" description="Helicase ATP-binding" evidence="2">
    <location>
        <begin position="184"/>
        <end position="329"/>
    </location>
</feature>
<dbReference type="GO" id="GO:0005524">
    <property type="term" value="F:ATP binding"/>
    <property type="evidence" value="ECO:0007669"/>
    <property type="project" value="InterPro"/>
</dbReference>
<dbReference type="Pfam" id="PF00271">
    <property type="entry name" value="Helicase_C"/>
    <property type="match status" value="1"/>
</dbReference>
<dbReference type="CDD" id="cd18793">
    <property type="entry name" value="SF2_C_SNF"/>
    <property type="match status" value="1"/>
</dbReference>
<dbReference type="RefSeq" id="WP_183776585.1">
    <property type="nucleotide sequence ID" value="NZ_JACHFW010000023.1"/>
</dbReference>
<gene>
    <name evidence="4" type="ORF">HNP82_003394</name>
</gene>
<evidence type="ECO:0000256" key="1">
    <source>
        <dbReference type="ARBA" id="ARBA00022801"/>
    </source>
</evidence>
<accession>A0A7W8HD68</accession>
<dbReference type="Gene3D" id="3.40.50.300">
    <property type="entry name" value="P-loop containing nucleotide triphosphate hydrolases"/>
    <property type="match status" value="1"/>
</dbReference>
<dbReference type="SUPFAM" id="SSF52540">
    <property type="entry name" value="P-loop containing nucleoside triphosphate hydrolases"/>
    <property type="match status" value="2"/>
</dbReference>
<dbReference type="PROSITE" id="PS51194">
    <property type="entry name" value="HELICASE_CTER"/>
    <property type="match status" value="1"/>
</dbReference>
<name>A0A7W8HD68_9FIRM</name>
<reference evidence="4 5" key="1">
    <citation type="submission" date="2020-08" db="EMBL/GenBank/DDBJ databases">
        <title>Genomic Encyclopedia of Type Strains, Phase IV (KMG-IV): sequencing the most valuable type-strain genomes for metagenomic binning, comparative biology and taxonomic classification.</title>
        <authorList>
            <person name="Goeker M."/>
        </authorList>
    </citation>
    <scope>NUCLEOTIDE SEQUENCE [LARGE SCALE GENOMIC DNA]</scope>
    <source>
        <strain evidence="4 5">DSM 106146</strain>
    </source>
</reference>
<keyword evidence="1 4" id="KW-0378">Hydrolase</keyword>
<keyword evidence="4" id="KW-0547">Nucleotide-binding</keyword>
<dbReference type="InterPro" id="IPR038718">
    <property type="entry name" value="SNF2-like_sf"/>
</dbReference>
<dbReference type="EC" id="3.6.4.-" evidence="4"/>
<keyword evidence="5" id="KW-1185">Reference proteome</keyword>
<dbReference type="Proteomes" id="UP000543642">
    <property type="component" value="Unassembled WGS sequence"/>
</dbReference>
<protein>
    <submittedName>
        <fullName evidence="4">ATP-dependent helicase HepA</fullName>
        <ecNumber evidence="4">3.6.4.-</ecNumber>
    </submittedName>
</protein>
<keyword evidence="4" id="KW-0067">ATP-binding</keyword>
<comment type="caution">
    <text evidence="4">The sequence shown here is derived from an EMBL/GenBank/DDBJ whole genome shotgun (WGS) entry which is preliminary data.</text>
</comment>
<dbReference type="GO" id="GO:0016787">
    <property type="term" value="F:hydrolase activity"/>
    <property type="evidence" value="ECO:0007669"/>
    <property type="project" value="UniProtKB-KW"/>
</dbReference>
<dbReference type="InterPro" id="IPR027417">
    <property type="entry name" value="P-loop_NTPase"/>
</dbReference>
<dbReference type="Pfam" id="PF00176">
    <property type="entry name" value="SNF2-rel_dom"/>
    <property type="match status" value="2"/>
</dbReference>
<keyword evidence="4" id="KW-0347">Helicase</keyword>
<dbReference type="AlphaFoldDB" id="A0A7W8HD68"/>
<dbReference type="PANTHER" id="PTHR45766:SF6">
    <property type="entry name" value="SWI_SNF-RELATED MATRIX-ASSOCIATED ACTIN-DEPENDENT REGULATOR OF CHROMATIN SUBFAMILY A-LIKE PROTEIN 1"/>
    <property type="match status" value="1"/>
</dbReference>
<dbReference type="PROSITE" id="PS51192">
    <property type="entry name" value="HELICASE_ATP_BIND_1"/>
    <property type="match status" value="1"/>
</dbReference>
<dbReference type="InterPro" id="IPR014001">
    <property type="entry name" value="Helicase_ATP-bd"/>
</dbReference>
<dbReference type="SMART" id="SM00490">
    <property type="entry name" value="HELICc"/>
    <property type="match status" value="1"/>
</dbReference>
<dbReference type="EMBL" id="JACHFW010000023">
    <property type="protein sequence ID" value="MBB5266237.1"/>
    <property type="molecule type" value="Genomic_DNA"/>
</dbReference>
<evidence type="ECO:0000313" key="5">
    <source>
        <dbReference type="Proteomes" id="UP000543642"/>
    </source>
</evidence>
<dbReference type="Gene3D" id="3.40.50.10810">
    <property type="entry name" value="Tandem AAA-ATPase domain"/>
    <property type="match status" value="1"/>
</dbReference>
<evidence type="ECO:0000259" key="3">
    <source>
        <dbReference type="PROSITE" id="PS51194"/>
    </source>
</evidence>
<dbReference type="GO" id="GO:0004386">
    <property type="term" value="F:helicase activity"/>
    <property type="evidence" value="ECO:0007669"/>
    <property type="project" value="UniProtKB-KW"/>
</dbReference>
<proteinExistence type="predicted"/>
<dbReference type="PANTHER" id="PTHR45766">
    <property type="entry name" value="DNA ANNEALING HELICASE AND ENDONUCLEASE ZRANB3 FAMILY MEMBER"/>
    <property type="match status" value="1"/>
</dbReference>
<dbReference type="InterPro" id="IPR000330">
    <property type="entry name" value="SNF2_N"/>
</dbReference>
<dbReference type="SMART" id="SM00487">
    <property type="entry name" value="DEXDc"/>
    <property type="match status" value="1"/>
</dbReference>
<organism evidence="4 5">
    <name type="scientific">Catenibacillus scindens</name>
    <dbReference type="NCBI Taxonomy" id="673271"/>
    <lineage>
        <taxon>Bacteria</taxon>
        <taxon>Bacillati</taxon>
        <taxon>Bacillota</taxon>
        <taxon>Clostridia</taxon>
        <taxon>Lachnospirales</taxon>
        <taxon>Lachnospiraceae</taxon>
        <taxon>Catenibacillus</taxon>
    </lineage>
</organism>
<evidence type="ECO:0000313" key="4">
    <source>
        <dbReference type="EMBL" id="MBB5266237.1"/>
    </source>
</evidence>
<dbReference type="InterPro" id="IPR049730">
    <property type="entry name" value="SNF2/RAD54-like_C"/>
</dbReference>
<feature type="domain" description="Helicase C-terminal" evidence="3">
    <location>
        <begin position="570"/>
        <end position="729"/>
    </location>
</feature>
<evidence type="ECO:0000259" key="2">
    <source>
        <dbReference type="PROSITE" id="PS51192"/>
    </source>
</evidence>
<dbReference type="InterPro" id="IPR001650">
    <property type="entry name" value="Helicase_C-like"/>
</dbReference>
<sequence length="1125" mass="130603">MLHKGSFVRCPIDLEHPREPRIFATGKVVSVNEFNESAHIIFEDPFGYKKYFEFIPKEVQEAPLSILDHCHLFKGSKVKVGKAAAEIVEYKVREDGRYDYYILDDATKTYRCIEEEKITASFFSGAANPDRQLEKYEFQNPCWYLGRQIVKETMNILDNSIFGFKELAGCKIYLKAFQINTIMRCLQNDKCRYMLADEVGLGKTIEACSVLKVFLSNKAEKRVLITVPRALVAQWRTELLFKFGIMEGENPNGHFLMLRAVEDLDKSAYNCRWDFVIVDEVHNYIKDSTSYAKIHSLSKNADNIILLSATPIQQRKEEYLRLLRLIQPDLYDSVTIGEFSKLVEKQNKISRLTHSLLDDIDSFKYELLPEVEEENPHDNEDVQDQLEELRDSLDELSDLINDDILTTMISNIDTDNDDFGLYDMQVVISYVCDNYQIERSIIRGRRAVLGVYPKDEEGEFASRDLYEIKYTIDENNNYYEFEAYRTLTDWIVSQQNQFESIQIEREVQPVLEAFFSSPWAYKARLVELYGQNQSLPESVWKSADRWIEDENEIIEQMADVLDDVDSHPSRLVKLIYYIETELLNKKVVIFTDQIETFNVYYRVLKDAFGDEVTAFSTSIDREAAEINIYRFQSDDDCKILLCDKSGGEGRNLQIADYVIHIDLPWNINTIEQRIGRLDRMGRDVSVPVTSVVIHTTESYEDQLFNFWNQGLNVFRQSLSGLEIIMNDVNKKIIESIRSDFEYGLYRLVPDLIKEASNMRETVQREQIFDTAALRYRPLYVQLERLLSNYQFNENKLFAQTMMSWASLAGFGMLNQNKDSGLVAFDERNFSIKSAQNSFLLPPNWDNYLSKKQNEISIRVQRGLQEEKQKNIAQNDRTIVGSFDRDVAIKNDYIHFYAPGDEIFDCIVDNAMHSYKGMATAFAAESSINWRGFIYTFSIEPNERLLLDEGISLFALGLFRQYLATSIQVIPVPFSTSSQVPIKSVLDEHRRVVQTGYFNGNDGIEHLGKRGYGSAFMGISNKYKCTNLEWFKAQYPEEHWSTLVEQSKKIARKKAFEKFKSESNLAGAQEMIDQILSTKEARANYYGTQDSDSMEQLKHQYEIIYESLSKPIVRMESACFMWLVKK</sequence>